<feature type="region of interest" description="Disordered" evidence="1">
    <location>
        <begin position="47"/>
        <end position="72"/>
    </location>
</feature>
<comment type="caution">
    <text evidence="2">The sequence shown here is derived from an EMBL/GenBank/DDBJ whole genome shotgun (WGS) entry which is preliminary data.</text>
</comment>
<organism evidence="2 3">
    <name type="scientific">Planoprotostelium fungivorum</name>
    <dbReference type="NCBI Taxonomy" id="1890364"/>
    <lineage>
        <taxon>Eukaryota</taxon>
        <taxon>Amoebozoa</taxon>
        <taxon>Evosea</taxon>
        <taxon>Variosea</taxon>
        <taxon>Cavosteliida</taxon>
        <taxon>Cavosteliaceae</taxon>
        <taxon>Planoprotostelium</taxon>
    </lineage>
</organism>
<evidence type="ECO:0000313" key="3">
    <source>
        <dbReference type="Proteomes" id="UP000241769"/>
    </source>
</evidence>
<dbReference type="EMBL" id="MDYQ01000014">
    <property type="protein sequence ID" value="PRP88130.1"/>
    <property type="molecule type" value="Genomic_DNA"/>
</dbReference>
<evidence type="ECO:0000313" key="2">
    <source>
        <dbReference type="EMBL" id="PRP88130.1"/>
    </source>
</evidence>
<name>A0A2P6NW00_9EUKA</name>
<feature type="region of interest" description="Disordered" evidence="1">
    <location>
        <begin position="1"/>
        <end position="30"/>
    </location>
</feature>
<dbReference type="AlphaFoldDB" id="A0A2P6NW00"/>
<gene>
    <name evidence="2" type="ORF">PROFUN_04221</name>
</gene>
<protein>
    <submittedName>
        <fullName evidence="2">Uncharacterized protein</fullName>
    </submittedName>
</protein>
<accession>A0A2P6NW00</accession>
<dbReference type="InParanoid" id="A0A2P6NW00"/>
<feature type="compositionally biased region" description="Polar residues" evidence="1">
    <location>
        <begin position="1"/>
        <end position="12"/>
    </location>
</feature>
<sequence>MSYSTPMSSAPLPTSPIRGGHYSHPPHHIRGIQRPTMQSLQTEERSNANIMSKGQIPKSWREQAKTENNGNTNREFSRELRQHQPALSPILDQTQNGTKKEIIMFVSQNEQYSICYPNWWAKVEPQPGQVLFVSPRSSPDEFCQNISVVVETIQENSAYNNFSNYTNSIIQSISDDPQIALLDSRPTTLSGIQSHQVVYSARHNNTALIFRQIWLLHKGKSYIVTFTCDANRTTSAVVNMAQEIMATLRLLSCPIIPSFSFAEW</sequence>
<proteinExistence type="predicted"/>
<dbReference type="Proteomes" id="UP000241769">
    <property type="component" value="Unassembled WGS sequence"/>
</dbReference>
<keyword evidence="3" id="KW-1185">Reference proteome</keyword>
<reference evidence="2 3" key="1">
    <citation type="journal article" date="2018" name="Genome Biol. Evol.">
        <title>Multiple Roots of Fruiting Body Formation in Amoebozoa.</title>
        <authorList>
            <person name="Hillmann F."/>
            <person name="Forbes G."/>
            <person name="Novohradska S."/>
            <person name="Ferling I."/>
            <person name="Riege K."/>
            <person name="Groth M."/>
            <person name="Westermann M."/>
            <person name="Marz M."/>
            <person name="Spaller T."/>
            <person name="Winckler T."/>
            <person name="Schaap P."/>
            <person name="Glockner G."/>
        </authorList>
    </citation>
    <scope>NUCLEOTIDE SEQUENCE [LARGE SCALE GENOMIC DNA]</scope>
    <source>
        <strain evidence="2 3">Jena</strain>
    </source>
</reference>
<evidence type="ECO:0000256" key="1">
    <source>
        <dbReference type="SAM" id="MobiDB-lite"/>
    </source>
</evidence>
<dbReference type="Pfam" id="PF18933">
    <property type="entry name" value="PsbP_2"/>
    <property type="match status" value="1"/>
</dbReference>
<dbReference type="Gene3D" id="3.40.1000.10">
    <property type="entry name" value="Mog1/PsbP, alpha/beta/alpha sandwich"/>
    <property type="match status" value="1"/>
</dbReference>